<keyword evidence="7 12" id="KW-0663">Pyridoxal phosphate</keyword>
<comment type="caution">
    <text evidence="12">Lacks conserved residue(s) required for the propagation of feature annotation.</text>
</comment>
<feature type="binding site" evidence="12">
    <location>
        <position position="174"/>
    </location>
    <ligand>
        <name>pyridoxal 5'-phosphate</name>
        <dbReference type="ChEBI" id="CHEBI:597326"/>
    </ligand>
</feature>
<name>A0A0Q9YXX1_9GAMM</name>
<feature type="binding site" evidence="12">
    <location>
        <begin position="81"/>
        <end position="82"/>
    </location>
    <ligand>
        <name>pyridoxal 5'-phosphate</name>
        <dbReference type="ChEBI" id="CHEBI:597326"/>
    </ligand>
</feature>
<dbReference type="UniPathway" id="UPA00135">
    <property type="reaction ID" value="UER00197"/>
</dbReference>
<dbReference type="InterPro" id="IPR015424">
    <property type="entry name" value="PyrdxlP-dep_Trfase"/>
</dbReference>
<evidence type="ECO:0000256" key="8">
    <source>
        <dbReference type="ARBA" id="ARBA00023096"/>
    </source>
</evidence>
<dbReference type="Pfam" id="PF00266">
    <property type="entry name" value="Aminotran_5"/>
    <property type="match status" value="1"/>
</dbReference>
<dbReference type="GO" id="GO:0030170">
    <property type="term" value="F:pyridoxal phosphate binding"/>
    <property type="evidence" value="ECO:0007669"/>
    <property type="project" value="UniProtKB-UniRule"/>
</dbReference>
<keyword evidence="8 12" id="KW-0664">Pyridoxine biosynthesis</keyword>
<feature type="binding site" evidence="12">
    <location>
        <position position="197"/>
    </location>
    <ligand>
        <name>pyridoxal 5'-phosphate</name>
        <dbReference type="ChEBI" id="CHEBI:597326"/>
    </ligand>
</feature>
<evidence type="ECO:0000256" key="9">
    <source>
        <dbReference type="ARBA" id="ARBA00023299"/>
    </source>
</evidence>
<comment type="function">
    <text evidence="12">Catalyzes the reversible conversion of 3-phosphohydroxypyruvate to phosphoserine and of 3-hydroxy-2-oxo-4-phosphonooxybutanoate to phosphohydroxythreonine.</text>
</comment>
<dbReference type="PROSITE" id="PS00595">
    <property type="entry name" value="AA_TRANSFER_CLASS_5"/>
    <property type="match status" value="1"/>
</dbReference>
<feature type="binding site" evidence="12">
    <location>
        <position position="107"/>
    </location>
    <ligand>
        <name>pyridoxal 5'-phosphate</name>
        <dbReference type="ChEBI" id="CHEBI:597326"/>
    </ligand>
</feature>
<sequence length="362" mass="40103">MTTTNNSAPLYNFGAGPACLPQAVLAQIREDIPNWYEGMSIMEISHRLPVVMKLTEKIEANLRTLLAIPEEFAVLFMHGGARTQFSAVPLNLLNGAAEADYIVTGHWSNLALKDASAYCKAECVASTSEGQFTSLPSHYRFTEASPYIHYTDNETIHGVEFATPPEADKWLVSDMTSNILTKSLDFSRYGLIYASAQKNLGIAGITVVIVRKSLLGKAHPFTPPTLNYELCFQNHSMINTPPVFSWYVLGLVVDWALQMGGLTAITKQVAEKAKLLYELIDASDFYHNPVAIEARSRINIPFRLPSEMQESLFLAEAEKNGLKQLKGHKVVGGCRASFYNAMPIEGVKALVDFMRYFEKAHG</sequence>
<keyword evidence="12" id="KW-0963">Cytoplasm</keyword>
<comment type="similarity">
    <text evidence="3 12">Belongs to the class-V pyridoxal-phosphate-dependent aminotransferase family. SerC subfamily.</text>
</comment>
<comment type="cofactor">
    <cofactor evidence="12">
        <name>pyridoxal 5'-phosphate</name>
        <dbReference type="ChEBI" id="CHEBI:597326"/>
    </cofactor>
    <text evidence="12">Binds 1 pyridoxal phosphate per subunit.</text>
</comment>
<reference evidence="16" key="2">
    <citation type="journal article" date="2016" name="Genome Announc.">
        <title>Draft Genome Sequences of Two Novel Amoeba-Resistant Intranuclear Bacteria, 'Candidatus Berkiella cookevillensis' and 'Candidatus Berkiella aquae'.</title>
        <authorList>
            <person name="Mehari Y.T."/>
            <person name="Arivett B.A."/>
            <person name="Farone A.L."/>
            <person name="Gunderson J.H."/>
            <person name="Farone M.B."/>
        </authorList>
    </citation>
    <scope>NUCLEOTIDE SEQUENCE</scope>
    <source>
        <strain evidence="16">HT99</strain>
    </source>
</reference>
<dbReference type="GO" id="GO:0005737">
    <property type="term" value="C:cytoplasm"/>
    <property type="evidence" value="ECO:0007669"/>
    <property type="project" value="UniProtKB-SubCell"/>
</dbReference>
<gene>
    <name evidence="12 15" type="primary">serC</name>
    <name evidence="15" type="ORF">HT99x_00148</name>
    <name evidence="16" type="ORF">HT99x_011330</name>
</gene>
<keyword evidence="6 12" id="KW-0808">Transferase</keyword>
<dbReference type="NCBIfam" id="TIGR01364">
    <property type="entry name" value="serC_1"/>
    <property type="match status" value="1"/>
</dbReference>
<keyword evidence="5 12" id="KW-0028">Amino-acid biosynthesis</keyword>
<accession>A0A0Q9YXX1</accession>
<keyword evidence="4 12" id="KW-0032">Aminotransferase</keyword>
<evidence type="ECO:0000256" key="7">
    <source>
        <dbReference type="ARBA" id="ARBA00022898"/>
    </source>
</evidence>
<evidence type="ECO:0000313" key="16">
    <source>
        <dbReference type="EMBL" id="MCS5712025.1"/>
    </source>
</evidence>
<feature type="modified residue" description="N6-(pyridoxal phosphate)lysine" evidence="12">
    <location>
        <position position="198"/>
    </location>
</feature>
<feature type="domain" description="Aminotransferase class V" evidence="14">
    <location>
        <begin position="11"/>
        <end position="350"/>
    </location>
</feature>
<dbReference type="RefSeq" id="WP_075064806.1">
    <property type="nucleotide sequence ID" value="NZ_LKAJ02000001.1"/>
</dbReference>
<evidence type="ECO:0000256" key="6">
    <source>
        <dbReference type="ARBA" id="ARBA00022679"/>
    </source>
</evidence>
<comment type="pathway">
    <text evidence="2 12 13">Amino-acid biosynthesis; L-serine biosynthesis; L-serine from 3-phospho-D-glycerate: step 2/3.</text>
</comment>
<evidence type="ECO:0000256" key="4">
    <source>
        <dbReference type="ARBA" id="ARBA00022576"/>
    </source>
</evidence>
<dbReference type="FunFam" id="3.40.640.10:FF:000010">
    <property type="entry name" value="Phosphoserine aminotransferase"/>
    <property type="match status" value="1"/>
</dbReference>
<dbReference type="PIRSF" id="PIRSF000525">
    <property type="entry name" value="SerC"/>
    <property type="match status" value="1"/>
</dbReference>
<dbReference type="SUPFAM" id="SSF53383">
    <property type="entry name" value="PLP-dependent transferases"/>
    <property type="match status" value="1"/>
</dbReference>
<evidence type="ECO:0000256" key="2">
    <source>
        <dbReference type="ARBA" id="ARBA00005099"/>
    </source>
</evidence>
<comment type="pathway">
    <text evidence="1 12">Cofactor biosynthesis; pyridoxine 5'-phosphate biosynthesis; pyridoxine 5'-phosphate from D-erythrose 4-phosphate: step 3/5.</text>
</comment>
<dbReference type="Proteomes" id="UP000051497">
    <property type="component" value="Unassembled WGS sequence"/>
</dbReference>
<dbReference type="EC" id="2.6.1.52" evidence="12"/>
<comment type="catalytic activity">
    <reaction evidence="11 12 13">
        <text>O-phospho-L-serine + 2-oxoglutarate = 3-phosphooxypyruvate + L-glutamate</text>
        <dbReference type="Rhea" id="RHEA:14329"/>
        <dbReference type="ChEBI" id="CHEBI:16810"/>
        <dbReference type="ChEBI" id="CHEBI:18110"/>
        <dbReference type="ChEBI" id="CHEBI:29985"/>
        <dbReference type="ChEBI" id="CHEBI:57524"/>
        <dbReference type="EC" id="2.6.1.52"/>
    </reaction>
</comment>
<evidence type="ECO:0000313" key="17">
    <source>
        <dbReference type="Proteomes" id="UP000051497"/>
    </source>
</evidence>
<dbReference type="PATRIC" id="fig|1590043.3.peg.151"/>
<reference evidence="16" key="3">
    <citation type="submission" date="2021-06" db="EMBL/GenBank/DDBJ databases">
        <title>Genomic Description and Analysis of Intracellular Bacteria, Candidatus Berkiella cookevillensis and Candidatus Berkiella aquae.</title>
        <authorList>
            <person name="Kidane D.T."/>
            <person name="Mehari Y.T."/>
            <person name="Rice F.C."/>
            <person name="Arivett B.A."/>
            <person name="Farone A.L."/>
            <person name="Berk S.G."/>
            <person name="Farone M.B."/>
        </authorList>
    </citation>
    <scope>NUCLEOTIDE SEQUENCE</scope>
    <source>
        <strain evidence="16">HT99</strain>
    </source>
</reference>
<dbReference type="PANTHER" id="PTHR43247:SF1">
    <property type="entry name" value="PHOSPHOSERINE AMINOTRANSFERASE"/>
    <property type="match status" value="1"/>
</dbReference>
<feature type="binding site" evidence="12">
    <location>
        <begin position="239"/>
        <end position="240"/>
    </location>
    <ligand>
        <name>pyridoxal 5'-phosphate</name>
        <dbReference type="ChEBI" id="CHEBI:597326"/>
    </ligand>
</feature>
<dbReference type="InterPro" id="IPR020578">
    <property type="entry name" value="Aminotrans_V_PyrdxlP_BS"/>
</dbReference>
<dbReference type="AlphaFoldDB" id="A0A0Q9YXX1"/>
<dbReference type="NCBIfam" id="NF003764">
    <property type="entry name" value="PRK05355.1"/>
    <property type="match status" value="1"/>
</dbReference>
<comment type="caution">
    <text evidence="15">The sequence shown here is derived from an EMBL/GenBank/DDBJ whole genome shotgun (WGS) entry which is preliminary data.</text>
</comment>
<dbReference type="Gene3D" id="3.40.640.10">
    <property type="entry name" value="Type I PLP-dependent aspartate aminotransferase-like (Major domain)"/>
    <property type="match status" value="1"/>
</dbReference>
<dbReference type="Gene3D" id="3.90.1150.10">
    <property type="entry name" value="Aspartate Aminotransferase, domain 1"/>
    <property type="match status" value="1"/>
</dbReference>
<comment type="subcellular location">
    <subcellularLocation>
        <location evidence="12">Cytoplasm</location>
    </subcellularLocation>
</comment>
<evidence type="ECO:0000256" key="1">
    <source>
        <dbReference type="ARBA" id="ARBA00004915"/>
    </source>
</evidence>
<dbReference type="InterPro" id="IPR000192">
    <property type="entry name" value="Aminotrans_V_dom"/>
</dbReference>
<evidence type="ECO:0000313" key="15">
    <source>
        <dbReference type="EMBL" id="KRG22610.1"/>
    </source>
</evidence>
<dbReference type="EMBL" id="LKAJ01000001">
    <property type="protein sequence ID" value="KRG22610.1"/>
    <property type="molecule type" value="Genomic_DNA"/>
</dbReference>
<dbReference type="EMBL" id="LKAJ02000001">
    <property type="protein sequence ID" value="MCS5712025.1"/>
    <property type="molecule type" value="Genomic_DNA"/>
</dbReference>
<reference evidence="15" key="1">
    <citation type="submission" date="2015-09" db="EMBL/GenBank/DDBJ databases">
        <title>Draft Genome Sequences of Two Novel Amoeba-resistant Intranuclear Bacteria, Candidatus Berkiella cookevillensis and Candidatus Berkiella aquae.</title>
        <authorList>
            <person name="Mehari Y.T."/>
            <person name="Arivett B.A."/>
            <person name="Farone A.L."/>
            <person name="Gunderson J.H."/>
            <person name="Farone M.B."/>
        </authorList>
    </citation>
    <scope>NUCLEOTIDE SEQUENCE [LARGE SCALE GENOMIC DNA]</scope>
    <source>
        <strain evidence="15">HT99</strain>
    </source>
</reference>
<dbReference type="GO" id="GO:0006564">
    <property type="term" value="P:L-serine biosynthetic process"/>
    <property type="evidence" value="ECO:0007669"/>
    <property type="project" value="UniProtKB-UniRule"/>
</dbReference>
<dbReference type="InterPro" id="IPR015422">
    <property type="entry name" value="PyrdxlP-dep_Trfase_small"/>
</dbReference>
<evidence type="ECO:0000256" key="3">
    <source>
        <dbReference type="ARBA" id="ARBA00006904"/>
    </source>
</evidence>
<dbReference type="InterPro" id="IPR015421">
    <property type="entry name" value="PyrdxlP-dep_Trfase_major"/>
</dbReference>
<dbReference type="UniPathway" id="UPA00244">
    <property type="reaction ID" value="UER00311"/>
</dbReference>
<evidence type="ECO:0000256" key="10">
    <source>
        <dbReference type="ARBA" id="ARBA00047630"/>
    </source>
</evidence>
<dbReference type="GO" id="GO:0008615">
    <property type="term" value="P:pyridoxine biosynthetic process"/>
    <property type="evidence" value="ECO:0007669"/>
    <property type="project" value="UniProtKB-UniRule"/>
</dbReference>
<dbReference type="GO" id="GO:0004648">
    <property type="term" value="F:O-phospho-L-serine:2-oxoglutarate aminotransferase activity"/>
    <property type="evidence" value="ECO:0007669"/>
    <property type="project" value="UniProtKB-UniRule"/>
</dbReference>
<protein>
    <recommendedName>
        <fullName evidence="12">Phosphoserine aminotransferase</fullName>
        <ecNumber evidence="12">2.6.1.52</ecNumber>
    </recommendedName>
    <alternativeName>
        <fullName evidence="12">Phosphohydroxythreonine aminotransferase</fullName>
        <shortName evidence="12">PSAT</shortName>
    </alternativeName>
</protein>
<dbReference type="STRING" id="295108.HT99x_00148"/>
<evidence type="ECO:0000256" key="12">
    <source>
        <dbReference type="HAMAP-Rule" id="MF_00160"/>
    </source>
</evidence>
<keyword evidence="17" id="KW-1185">Reference proteome</keyword>
<comment type="catalytic activity">
    <reaction evidence="10 12">
        <text>4-(phosphooxy)-L-threonine + 2-oxoglutarate = (R)-3-hydroxy-2-oxo-4-phosphooxybutanoate + L-glutamate</text>
        <dbReference type="Rhea" id="RHEA:16573"/>
        <dbReference type="ChEBI" id="CHEBI:16810"/>
        <dbReference type="ChEBI" id="CHEBI:29985"/>
        <dbReference type="ChEBI" id="CHEBI:58452"/>
        <dbReference type="ChEBI" id="CHEBI:58538"/>
        <dbReference type="EC" id="2.6.1.52"/>
    </reaction>
</comment>
<dbReference type="PANTHER" id="PTHR43247">
    <property type="entry name" value="PHOSPHOSERINE AMINOTRANSFERASE"/>
    <property type="match status" value="1"/>
</dbReference>
<keyword evidence="9 12" id="KW-0718">Serine biosynthesis</keyword>
<proteinExistence type="inferred from homology"/>
<feature type="binding site" evidence="12">
    <location>
        <position position="155"/>
    </location>
    <ligand>
        <name>pyridoxal 5'-phosphate</name>
        <dbReference type="ChEBI" id="CHEBI:597326"/>
    </ligand>
</feature>
<evidence type="ECO:0000256" key="13">
    <source>
        <dbReference type="RuleBase" id="RU004505"/>
    </source>
</evidence>
<dbReference type="InterPro" id="IPR022278">
    <property type="entry name" value="Pser_aminoTfrase"/>
</dbReference>
<evidence type="ECO:0000256" key="5">
    <source>
        <dbReference type="ARBA" id="ARBA00022605"/>
    </source>
</evidence>
<dbReference type="HAMAP" id="MF_00160">
    <property type="entry name" value="SerC_aminotrans_5"/>
    <property type="match status" value="1"/>
</dbReference>
<evidence type="ECO:0000259" key="14">
    <source>
        <dbReference type="Pfam" id="PF00266"/>
    </source>
</evidence>
<comment type="subunit">
    <text evidence="12">Homodimer.</text>
</comment>
<evidence type="ECO:0000256" key="11">
    <source>
        <dbReference type="ARBA" id="ARBA00049007"/>
    </source>
</evidence>
<feature type="binding site" evidence="12">
    <location>
        <position position="47"/>
    </location>
    <ligand>
        <name>L-glutamate</name>
        <dbReference type="ChEBI" id="CHEBI:29985"/>
    </ligand>
</feature>
<dbReference type="FunFam" id="3.90.1150.10:FF:000006">
    <property type="entry name" value="Phosphoserine aminotransferase"/>
    <property type="match status" value="1"/>
</dbReference>
<organism evidence="15">
    <name type="scientific">Candidatus Berkiella aquae</name>
    <dbReference type="NCBI Taxonomy" id="295108"/>
    <lineage>
        <taxon>Bacteria</taxon>
        <taxon>Pseudomonadati</taxon>
        <taxon>Pseudomonadota</taxon>
        <taxon>Gammaproteobacteria</taxon>
        <taxon>Candidatus Berkiellales</taxon>
        <taxon>Candidatus Berkiellaceae</taxon>
        <taxon>Candidatus Berkiella</taxon>
    </lineage>
</organism>